<dbReference type="PROSITE" id="PS51935">
    <property type="entry name" value="NLPC_P60"/>
    <property type="match status" value="1"/>
</dbReference>
<proteinExistence type="inferred from homology"/>
<gene>
    <name evidence="9" type="ORF">GIS00_07555</name>
</gene>
<keyword evidence="10" id="KW-1185">Reference proteome</keyword>
<feature type="signal peptide" evidence="7">
    <location>
        <begin position="1"/>
        <end position="31"/>
    </location>
</feature>
<dbReference type="EMBL" id="WLYK01000001">
    <property type="protein sequence ID" value="MTD13797.1"/>
    <property type="molecule type" value="Genomic_DNA"/>
</dbReference>
<evidence type="ECO:0000313" key="10">
    <source>
        <dbReference type="Proteomes" id="UP000460221"/>
    </source>
</evidence>
<dbReference type="SUPFAM" id="SSF54001">
    <property type="entry name" value="Cysteine proteinases"/>
    <property type="match status" value="1"/>
</dbReference>
<evidence type="ECO:0000256" key="4">
    <source>
        <dbReference type="ARBA" id="ARBA00022807"/>
    </source>
</evidence>
<evidence type="ECO:0000256" key="5">
    <source>
        <dbReference type="SAM" id="Coils"/>
    </source>
</evidence>
<dbReference type="InterPro" id="IPR051794">
    <property type="entry name" value="PG_Endopeptidase_C40"/>
</dbReference>
<reference evidence="9 10" key="1">
    <citation type="submission" date="2019-11" db="EMBL/GenBank/DDBJ databases">
        <authorList>
            <person name="Jiang L.-Q."/>
        </authorList>
    </citation>
    <scope>NUCLEOTIDE SEQUENCE [LARGE SCALE GENOMIC DNA]</scope>
    <source>
        <strain evidence="9 10">YIM 132087</strain>
    </source>
</reference>
<sequence length="698" mass="71239">MSTTGRRRIATTLGVMGSVLALMFSSAVAYADPVNPSDDDIAGAEAGADSAAAEVGRLAGQVTKTEGDIERLQIDMQLKSELVKKAIIDVEVADMEADQAKDAATAAAADAENADDAITAAESAAADFAAASYRQGSVLGSVTAFLDAGSLTDVLSREQLISDISDAQLDVIGKLKQARTTKVNLDSDARLAQQQAEAAAARAVQAKTDSQVAQKEASDALTAGQAQLDTLQVQLNEQQAAWEQALSQVSELKEQRATYEAWLAAKKAEEERQRKAAEAAAKKAAAEKAAAEKAAAEEAARVKAAAEKAAKDKAEAERKAAAELAAKKAAEKRALEAKTTAEKNAAIKAAQEAQARLATEQAKAKAAAEAAAQVYYVNCAEVEAAGKSPLRQGQPGYRVALDRNANGVACEVLADSTDFWGGSTGSGTGGSGGVSTGGGTTPTTPAAPTTPSTPTVYYASCAEAEIQGSIPIKKGEPGYRKGLDRNNNGIACETLSDSSSQYGGGSGGSGSGSGGSTGGSTAPIGGQGSNTGSTVDYGSPSCRGCTGSTAPGAWTAAKGQAAVAAALSWVGTPYSWGGGNTKGPTTGICGGGNAWNDCNIVGFDCSGLTSYAWAQVGISIPAYSVYQYPLGQHPSQSNLMPGDLLFYARNTNDPSSIYHVAMYIGNNEMVEAPYSGAYVQRVPAKINSNLIGFTRPGT</sequence>
<dbReference type="SMART" id="SM00894">
    <property type="entry name" value="Excalibur"/>
    <property type="match status" value="2"/>
</dbReference>
<evidence type="ECO:0000256" key="3">
    <source>
        <dbReference type="ARBA" id="ARBA00022801"/>
    </source>
</evidence>
<name>A0A7K1FI41_9ACTN</name>
<dbReference type="GO" id="GO:0008234">
    <property type="term" value="F:cysteine-type peptidase activity"/>
    <property type="evidence" value="ECO:0007669"/>
    <property type="project" value="UniProtKB-KW"/>
</dbReference>
<keyword evidence="4" id="KW-0788">Thiol protease</keyword>
<organism evidence="9 10">
    <name type="scientific">Nakamurella alba</name>
    <dbReference type="NCBI Taxonomy" id="2665158"/>
    <lineage>
        <taxon>Bacteria</taxon>
        <taxon>Bacillati</taxon>
        <taxon>Actinomycetota</taxon>
        <taxon>Actinomycetes</taxon>
        <taxon>Nakamurellales</taxon>
        <taxon>Nakamurellaceae</taxon>
        <taxon>Nakamurella</taxon>
    </lineage>
</organism>
<evidence type="ECO:0000256" key="6">
    <source>
        <dbReference type="SAM" id="MobiDB-lite"/>
    </source>
</evidence>
<evidence type="ECO:0000256" key="2">
    <source>
        <dbReference type="ARBA" id="ARBA00022670"/>
    </source>
</evidence>
<dbReference type="Pfam" id="PF00877">
    <property type="entry name" value="NLPC_P60"/>
    <property type="match status" value="1"/>
</dbReference>
<feature type="coiled-coil region" evidence="5">
    <location>
        <begin position="235"/>
        <end position="370"/>
    </location>
</feature>
<dbReference type="Pfam" id="PF05901">
    <property type="entry name" value="Excalibur"/>
    <property type="match status" value="2"/>
</dbReference>
<feature type="compositionally biased region" description="Gly residues" evidence="6">
    <location>
        <begin position="502"/>
        <end position="518"/>
    </location>
</feature>
<feature type="compositionally biased region" description="Gly residues" evidence="6">
    <location>
        <begin position="423"/>
        <end position="440"/>
    </location>
</feature>
<keyword evidence="3" id="KW-0378">Hydrolase</keyword>
<dbReference type="InterPro" id="IPR000064">
    <property type="entry name" value="NLP_P60_dom"/>
</dbReference>
<dbReference type="RefSeq" id="WP_154767568.1">
    <property type="nucleotide sequence ID" value="NZ_WLYK01000001.1"/>
</dbReference>
<protein>
    <recommendedName>
        <fullName evidence="8">NlpC/P60 domain-containing protein</fullName>
    </recommendedName>
</protein>
<feature type="compositionally biased region" description="Low complexity" evidence="6">
    <location>
        <begin position="441"/>
        <end position="452"/>
    </location>
</feature>
<comment type="caution">
    <text evidence="9">The sequence shown here is derived from an EMBL/GenBank/DDBJ whole genome shotgun (WGS) entry which is preliminary data.</text>
</comment>
<comment type="similarity">
    <text evidence="1">Belongs to the peptidase C40 family.</text>
</comment>
<feature type="region of interest" description="Disordered" evidence="6">
    <location>
        <begin position="490"/>
        <end position="533"/>
    </location>
</feature>
<dbReference type="AlphaFoldDB" id="A0A7K1FI41"/>
<feature type="region of interest" description="Disordered" evidence="6">
    <location>
        <begin position="423"/>
        <end position="452"/>
    </location>
</feature>
<dbReference type="Proteomes" id="UP000460221">
    <property type="component" value="Unassembled WGS sequence"/>
</dbReference>
<dbReference type="Gene3D" id="3.90.1720.10">
    <property type="entry name" value="endopeptidase domain like (from Nostoc punctiforme)"/>
    <property type="match status" value="1"/>
</dbReference>
<feature type="domain" description="NlpC/P60" evidence="8">
    <location>
        <begin position="556"/>
        <end position="698"/>
    </location>
</feature>
<evidence type="ECO:0000256" key="7">
    <source>
        <dbReference type="SAM" id="SignalP"/>
    </source>
</evidence>
<accession>A0A7K1FI41</accession>
<evidence type="ECO:0000313" key="9">
    <source>
        <dbReference type="EMBL" id="MTD13797.1"/>
    </source>
</evidence>
<dbReference type="PANTHER" id="PTHR47359">
    <property type="entry name" value="PEPTIDOGLYCAN DL-ENDOPEPTIDASE CWLO"/>
    <property type="match status" value="1"/>
</dbReference>
<dbReference type="InterPro" id="IPR008613">
    <property type="entry name" value="Excalibur_Ca-bd_domain"/>
</dbReference>
<evidence type="ECO:0000259" key="8">
    <source>
        <dbReference type="PROSITE" id="PS51935"/>
    </source>
</evidence>
<evidence type="ECO:0000256" key="1">
    <source>
        <dbReference type="ARBA" id="ARBA00007074"/>
    </source>
</evidence>
<keyword evidence="7" id="KW-0732">Signal</keyword>
<dbReference type="GO" id="GO:0006508">
    <property type="term" value="P:proteolysis"/>
    <property type="evidence" value="ECO:0007669"/>
    <property type="project" value="UniProtKB-KW"/>
</dbReference>
<keyword evidence="5" id="KW-0175">Coiled coil</keyword>
<feature type="chain" id="PRO_5029629022" description="NlpC/P60 domain-containing protein" evidence="7">
    <location>
        <begin position="32"/>
        <end position="698"/>
    </location>
</feature>
<dbReference type="PANTHER" id="PTHR47359:SF3">
    <property type="entry name" value="NLP_P60 DOMAIN-CONTAINING PROTEIN-RELATED"/>
    <property type="match status" value="1"/>
</dbReference>
<dbReference type="InterPro" id="IPR038765">
    <property type="entry name" value="Papain-like_cys_pep_sf"/>
</dbReference>
<keyword evidence="2" id="KW-0645">Protease</keyword>